<dbReference type="InterPro" id="IPR007099">
    <property type="entry name" value="RNA-dir_pol_NSvirus"/>
</dbReference>
<comment type="caution">
    <text evidence="2">The sequence shown here is derived from an EMBL/GenBank/DDBJ whole genome shotgun (WGS) entry which is preliminary data.</text>
</comment>
<dbReference type="Pfam" id="PF00602">
    <property type="entry name" value="Flu_PB1"/>
    <property type="match status" value="1"/>
</dbReference>
<dbReference type="Proteomes" id="UP000663880">
    <property type="component" value="Unassembled WGS sequence"/>
</dbReference>
<dbReference type="InterPro" id="IPR001407">
    <property type="entry name" value="RNA_pol_PB1_influenza"/>
</dbReference>
<dbReference type="AlphaFoldDB" id="A0A821XN73"/>
<dbReference type="GO" id="GO:0003968">
    <property type="term" value="F:RNA-directed RNA polymerase activity"/>
    <property type="evidence" value="ECO:0007669"/>
    <property type="project" value="InterPro"/>
</dbReference>
<dbReference type="GO" id="GO:0039694">
    <property type="term" value="P:viral RNA genome replication"/>
    <property type="evidence" value="ECO:0007669"/>
    <property type="project" value="InterPro"/>
</dbReference>
<proteinExistence type="predicted"/>
<dbReference type="GO" id="GO:0003723">
    <property type="term" value="F:RNA binding"/>
    <property type="evidence" value="ECO:0007669"/>
    <property type="project" value="InterPro"/>
</dbReference>
<dbReference type="PROSITE" id="PS50525">
    <property type="entry name" value="RDRP_SSRNA_NEG_SEG"/>
    <property type="match status" value="1"/>
</dbReference>
<dbReference type="OrthoDB" id="7477261at2759"/>
<feature type="domain" description="RdRp catalytic" evidence="1">
    <location>
        <begin position="195"/>
        <end position="367"/>
    </location>
</feature>
<accession>A0A821XN73</accession>
<gene>
    <name evidence="2" type="ORF">PMACD_LOCUS15016</name>
</gene>
<organism evidence="2 3">
    <name type="scientific">Pieris macdunnoughi</name>
    <dbReference type="NCBI Taxonomy" id="345717"/>
    <lineage>
        <taxon>Eukaryota</taxon>
        <taxon>Metazoa</taxon>
        <taxon>Ecdysozoa</taxon>
        <taxon>Arthropoda</taxon>
        <taxon>Hexapoda</taxon>
        <taxon>Insecta</taxon>
        <taxon>Pterygota</taxon>
        <taxon>Neoptera</taxon>
        <taxon>Endopterygota</taxon>
        <taxon>Lepidoptera</taxon>
        <taxon>Glossata</taxon>
        <taxon>Ditrysia</taxon>
        <taxon>Papilionoidea</taxon>
        <taxon>Pieridae</taxon>
        <taxon>Pierinae</taxon>
        <taxon>Pieris</taxon>
    </lineage>
</organism>
<sequence length="367" mass="42445">MEIYRDTVPFTISPFGCMASLRTLQSYGTEINNTMDNNTFTGGSSCVYFIKKTKKPKRRWMKDWLKQRNTFTHTNLLSELSLKPTDWRNFLRMDEQTYFKLLGLVTPIIKKQDTNMRQAITAHERLCATLRFLPASYIKHKERGKKDRRAIASATMLLRPFLHVIEAFHLELARDLPGSTISIGGEEKKAKITSNMEITSLDTDLATHVSQGTEDATKWNECLSPAIFYLMHHYFFDPSIRRKMLHLVHSKYGALFCQISKYGHMFQSWKMIQIGPGPIVKNNTHYTRLSWIDEHMASMNERTKEWYEKLKDYITDDRRYLRSSPGMLMGMLNAASTTIGLLPMNLNMPIEDVLTNTRSSSRATQSG</sequence>
<evidence type="ECO:0000313" key="2">
    <source>
        <dbReference type="EMBL" id="CAF4944184.1"/>
    </source>
</evidence>
<evidence type="ECO:0000313" key="3">
    <source>
        <dbReference type="Proteomes" id="UP000663880"/>
    </source>
</evidence>
<keyword evidence="3" id="KW-1185">Reference proteome</keyword>
<evidence type="ECO:0000259" key="1">
    <source>
        <dbReference type="PROSITE" id="PS50525"/>
    </source>
</evidence>
<name>A0A821XN73_9NEOP</name>
<protein>
    <recommendedName>
        <fullName evidence="1">RdRp catalytic domain-containing protein</fullName>
    </recommendedName>
</protein>
<dbReference type="EMBL" id="CAJOBZ010000068">
    <property type="protein sequence ID" value="CAF4944184.1"/>
    <property type="molecule type" value="Genomic_DNA"/>
</dbReference>
<reference evidence="2" key="1">
    <citation type="submission" date="2021-02" db="EMBL/GenBank/DDBJ databases">
        <authorList>
            <person name="Steward A R."/>
        </authorList>
    </citation>
    <scope>NUCLEOTIDE SEQUENCE</scope>
</reference>